<dbReference type="Pfam" id="PF04193">
    <property type="entry name" value="PQ-loop"/>
    <property type="match status" value="2"/>
</dbReference>
<keyword evidence="7 11" id="KW-1133">Transmembrane helix</keyword>
<comment type="catalytic activity">
    <reaction evidence="10">
        <text>L-cystine(out) + H(+)(out) = L-cystine(in) + H(+)(in)</text>
        <dbReference type="Rhea" id="RHEA:66172"/>
        <dbReference type="ChEBI" id="CHEBI:15378"/>
        <dbReference type="ChEBI" id="CHEBI:35491"/>
    </reaction>
    <physiologicalReaction direction="left-to-right" evidence="10">
        <dbReference type="Rhea" id="RHEA:66173"/>
    </physiologicalReaction>
</comment>
<dbReference type="InterPro" id="IPR005282">
    <property type="entry name" value="LC_transporter"/>
</dbReference>
<dbReference type="EMBL" id="JAULSV010000007">
    <property type="protein sequence ID" value="KAK0639032.1"/>
    <property type="molecule type" value="Genomic_DNA"/>
</dbReference>
<evidence type="ECO:0008006" key="14">
    <source>
        <dbReference type="Google" id="ProtNLM"/>
    </source>
</evidence>
<evidence type="ECO:0000313" key="13">
    <source>
        <dbReference type="Proteomes" id="UP001174936"/>
    </source>
</evidence>
<keyword evidence="6" id="KW-0769">Symport</keyword>
<evidence type="ECO:0000256" key="4">
    <source>
        <dbReference type="ARBA" id="ARBA00022692"/>
    </source>
</evidence>
<comment type="similarity">
    <text evidence="2">Belongs to the cystinosin family.</text>
</comment>
<dbReference type="Gene3D" id="1.20.1280.290">
    <property type="match status" value="2"/>
</dbReference>
<dbReference type="InterPro" id="IPR006603">
    <property type="entry name" value="PQ-loop_rpt"/>
</dbReference>
<evidence type="ECO:0000256" key="5">
    <source>
        <dbReference type="ARBA" id="ARBA00022737"/>
    </source>
</evidence>
<evidence type="ECO:0000256" key="10">
    <source>
        <dbReference type="ARBA" id="ARBA00048473"/>
    </source>
</evidence>
<evidence type="ECO:0000313" key="12">
    <source>
        <dbReference type="EMBL" id="KAK0639032.1"/>
    </source>
</evidence>
<dbReference type="GO" id="GO:0015184">
    <property type="term" value="F:L-cystine transmembrane transporter activity"/>
    <property type="evidence" value="ECO:0007669"/>
    <property type="project" value="TreeGrafter"/>
</dbReference>
<keyword evidence="8 11" id="KW-0472">Membrane</keyword>
<evidence type="ECO:0000256" key="9">
    <source>
        <dbReference type="ARBA" id="ARBA00023228"/>
    </source>
</evidence>
<sequence>MAIFGFLQVLSTTLGWLYFFAWGFSFYPQAILNFRRRSTSGTTVDFPLINCLGFFSYLVSNLALYYSDLIRAQYGARHKGLTPTVRFNDISFALHSLLLSLVTTSQYLLPRAWGFRPSIGSRPSRFILGIFFGCVAGVVIVVFVVLGSPQRNSTEDAVGAWVWLDAIYAVSYVKLVVTLIKYTPQVIVNYRNRSTVGWSIWQILLDFSGGILSIAQQGIDSYLQGDWSGITGNPVKFALGNVSMVYDLVFMTQHYVLYPDTGPKTGERDGLLGEDEERRIE</sequence>
<keyword evidence="13" id="KW-1185">Reference proteome</keyword>
<feature type="transmembrane region" description="Helical" evidence="11">
    <location>
        <begin position="87"/>
        <end position="105"/>
    </location>
</feature>
<dbReference type="PANTHER" id="PTHR13131">
    <property type="entry name" value="CYSTINOSIN"/>
    <property type="match status" value="1"/>
</dbReference>
<dbReference type="FunFam" id="1.20.1280.290:FF:000016">
    <property type="entry name" value="Cystinosin homolog"/>
    <property type="match status" value="1"/>
</dbReference>
<dbReference type="GO" id="GO:0000324">
    <property type="term" value="C:fungal-type vacuole"/>
    <property type="evidence" value="ECO:0007669"/>
    <property type="project" value="TreeGrafter"/>
</dbReference>
<feature type="transmembrane region" description="Helical" evidence="11">
    <location>
        <begin position="48"/>
        <end position="67"/>
    </location>
</feature>
<feature type="transmembrane region" description="Helical" evidence="11">
    <location>
        <begin position="126"/>
        <end position="148"/>
    </location>
</feature>
<dbReference type="AlphaFoldDB" id="A0AA39XRS3"/>
<protein>
    <recommendedName>
        <fullName evidence="14">Cystinosin</fullName>
    </recommendedName>
</protein>
<evidence type="ECO:0000256" key="11">
    <source>
        <dbReference type="SAM" id="Phobius"/>
    </source>
</evidence>
<accession>A0AA39XRS3</accession>
<evidence type="ECO:0000256" key="3">
    <source>
        <dbReference type="ARBA" id="ARBA00022448"/>
    </source>
</evidence>
<feature type="transmembrane region" description="Helical" evidence="11">
    <location>
        <begin position="160"/>
        <end position="183"/>
    </location>
</feature>
<reference evidence="12" key="1">
    <citation type="submission" date="2023-06" db="EMBL/GenBank/DDBJ databases">
        <title>Genome-scale phylogeny and comparative genomics of the fungal order Sordariales.</title>
        <authorList>
            <consortium name="Lawrence Berkeley National Laboratory"/>
            <person name="Hensen N."/>
            <person name="Bonometti L."/>
            <person name="Westerberg I."/>
            <person name="Brannstrom I.O."/>
            <person name="Guillou S."/>
            <person name="Cros-Aarteil S."/>
            <person name="Calhoun S."/>
            <person name="Haridas S."/>
            <person name="Kuo A."/>
            <person name="Mondo S."/>
            <person name="Pangilinan J."/>
            <person name="Riley R."/>
            <person name="Labutti K."/>
            <person name="Andreopoulos B."/>
            <person name="Lipzen A."/>
            <person name="Chen C."/>
            <person name="Yanf M."/>
            <person name="Daum C."/>
            <person name="Ng V."/>
            <person name="Clum A."/>
            <person name="Steindorff A."/>
            <person name="Ohm R."/>
            <person name="Martin F."/>
            <person name="Silar P."/>
            <person name="Natvig D."/>
            <person name="Lalanne C."/>
            <person name="Gautier V."/>
            <person name="Ament-Velasquez S.L."/>
            <person name="Kruys A."/>
            <person name="Hutchinson M.I."/>
            <person name="Powell A.J."/>
            <person name="Barry K."/>
            <person name="Miller A.N."/>
            <person name="Grigoriev I.V."/>
            <person name="Debuchy R."/>
            <person name="Gladieux P."/>
            <person name="Thoren M.H."/>
            <person name="Johannesson H."/>
        </authorList>
    </citation>
    <scope>NUCLEOTIDE SEQUENCE</scope>
    <source>
        <strain evidence="12">SMH2532-1</strain>
    </source>
</reference>
<keyword evidence="5" id="KW-0677">Repeat</keyword>
<keyword evidence="9" id="KW-0458">Lysosome</keyword>
<evidence type="ECO:0000256" key="6">
    <source>
        <dbReference type="ARBA" id="ARBA00022847"/>
    </source>
</evidence>
<comment type="caution">
    <text evidence="12">The sequence shown here is derived from an EMBL/GenBank/DDBJ whole genome shotgun (WGS) entry which is preliminary data.</text>
</comment>
<evidence type="ECO:0000256" key="2">
    <source>
        <dbReference type="ARBA" id="ARBA00006855"/>
    </source>
</evidence>
<feature type="transmembrane region" description="Helical" evidence="11">
    <location>
        <begin position="6"/>
        <end position="27"/>
    </location>
</feature>
<dbReference type="SMART" id="SM00679">
    <property type="entry name" value="CTNS"/>
    <property type="match status" value="2"/>
</dbReference>
<dbReference type="GO" id="GO:0015293">
    <property type="term" value="F:symporter activity"/>
    <property type="evidence" value="ECO:0007669"/>
    <property type="project" value="UniProtKB-KW"/>
</dbReference>
<dbReference type="GO" id="GO:0005774">
    <property type="term" value="C:vacuolar membrane"/>
    <property type="evidence" value="ECO:0007669"/>
    <property type="project" value="TreeGrafter"/>
</dbReference>
<dbReference type="Proteomes" id="UP001174936">
    <property type="component" value="Unassembled WGS sequence"/>
</dbReference>
<evidence type="ECO:0000256" key="8">
    <source>
        <dbReference type="ARBA" id="ARBA00023136"/>
    </source>
</evidence>
<organism evidence="12 13">
    <name type="scientific">Cercophora newfieldiana</name>
    <dbReference type="NCBI Taxonomy" id="92897"/>
    <lineage>
        <taxon>Eukaryota</taxon>
        <taxon>Fungi</taxon>
        <taxon>Dikarya</taxon>
        <taxon>Ascomycota</taxon>
        <taxon>Pezizomycotina</taxon>
        <taxon>Sordariomycetes</taxon>
        <taxon>Sordariomycetidae</taxon>
        <taxon>Sordariales</taxon>
        <taxon>Lasiosphaeriaceae</taxon>
        <taxon>Cercophora</taxon>
    </lineage>
</organism>
<keyword evidence="3" id="KW-0813">Transport</keyword>
<evidence type="ECO:0000256" key="1">
    <source>
        <dbReference type="ARBA" id="ARBA00004155"/>
    </source>
</evidence>
<gene>
    <name evidence="12" type="ORF">B0T16DRAFT_394835</name>
</gene>
<keyword evidence="4 11" id="KW-0812">Transmembrane</keyword>
<comment type="subcellular location">
    <subcellularLocation>
        <location evidence="1">Lysosome membrane</location>
        <topology evidence="1">Multi-pass membrane protein</topology>
    </subcellularLocation>
</comment>
<dbReference type="PANTHER" id="PTHR13131:SF5">
    <property type="entry name" value="CYSTINOSIN"/>
    <property type="match status" value="1"/>
</dbReference>
<proteinExistence type="inferred from homology"/>
<evidence type="ECO:0000256" key="7">
    <source>
        <dbReference type="ARBA" id="ARBA00022989"/>
    </source>
</evidence>
<name>A0AA39XRS3_9PEZI</name>